<dbReference type="EMBL" id="MRDE01000072">
    <property type="protein sequence ID" value="OMH23677.1"/>
    <property type="molecule type" value="Genomic_DNA"/>
</dbReference>
<evidence type="ECO:0000256" key="1">
    <source>
        <dbReference type="SAM" id="MobiDB-lite"/>
    </source>
</evidence>
<sequence length="237" mass="22612">MSACAPNSSTGTAASSGSAPATSASASTAATPTGSATDSSAPATDSTTSAGPSGSASSSSAPSAPISSAPSSKAPASKPKTPGPTAGPSSPAAEGLPLCTAARLSGTAAALPGGAAAGSVYAGLTVRNTSGDACRLAGYPGVSFVGGGTGEQIGVPAQRDTTQATVTITLNPGQSARARLQITRAENYGGVCNLKPADGFRVYPPSATDALFLPYTANGCGNPKIVLLHVGAFQPLS</sequence>
<organism evidence="3 4">
    <name type="scientific">Tersicoccus phoenicis</name>
    <dbReference type="NCBI Taxonomy" id="554083"/>
    <lineage>
        <taxon>Bacteria</taxon>
        <taxon>Bacillati</taxon>
        <taxon>Actinomycetota</taxon>
        <taxon>Actinomycetes</taxon>
        <taxon>Micrococcales</taxon>
        <taxon>Micrococcaceae</taxon>
        <taxon>Tersicoccus</taxon>
    </lineage>
</organism>
<evidence type="ECO:0000313" key="4">
    <source>
        <dbReference type="Proteomes" id="UP000187085"/>
    </source>
</evidence>
<protein>
    <recommendedName>
        <fullName evidence="2">DUF4232 domain-containing protein</fullName>
    </recommendedName>
</protein>
<gene>
    <name evidence="3" type="ORF">BKD30_11615</name>
</gene>
<dbReference type="Pfam" id="PF14016">
    <property type="entry name" value="DUF4232"/>
    <property type="match status" value="1"/>
</dbReference>
<dbReference type="STRING" id="554083.BKD30_11615"/>
<name>A0A1R1L812_9MICC</name>
<feature type="region of interest" description="Disordered" evidence="1">
    <location>
        <begin position="1"/>
        <end position="94"/>
    </location>
</feature>
<reference evidence="3 4" key="1">
    <citation type="submission" date="2016-12" db="EMBL/GenBank/DDBJ databases">
        <title>Draft genome of Tersicoccus phoenicis 1P05MA.</title>
        <authorList>
            <person name="Nakajima Y."/>
            <person name="Yoshizawa S."/>
            <person name="Nakamura K."/>
            <person name="Ogura Y."/>
            <person name="Hayashi T."/>
            <person name="Kogure K."/>
        </authorList>
    </citation>
    <scope>NUCLEOTIDE SEQUENCE [LARGE SCALE GENOMIC DNA]</scope>
    <source>
        <strain evidence="3 4">1p05MA</strain>
    </source>
</reference>
<keyword evidence="4" id="KW-1185">Reference proteome</keyword>
<feature type="domain" description="DUF4232" evidence="2">
    <location>
        <begin position="99"/>
        <end position="234"/>
    </location>
</feature>
<feature type="compositionally biased region" description="Low complexity" evidence="1">
    <location>
        <begin position="1"/>
        <end position="93"/>
    </location>
</feature>
<evidence type="ECO:0000313" key="3">
    <source>
        <dbReference type="EMBL" id="OMH23677.1"/>
    </source>
</evidence>
<dbReference type="Proteomes" id="UP000187085">
    <property type="component" value="Unassembled WGS sequence"/>
</dbReference>
<proteinExistence type="predicted"/>
<comment type="caution">
    <text evidence="3">The sequence shown here is derived from an EMBL/GenBank/DDBJ whole genome shotgun (WGS) entry which is preliminary data.</text>
</comment>
<evidence type="ECO:0000259" key="2">
    <source>
        <dbReference type="Pfam" id="PF14016"/>
    </source>
</evidence>
<accession>A0A1R1L812</accession>
<dbReference type="AlphaFoldDB" id="A0A1R1L812"/>
<dbReference type="InterPro" id="IPR025326">
    <property type="entry name" value="DUF4232"/>
</dbReference>